<keyword evidence="2" id="KW-0560">Oxidoreductase</keyword>
<name>A0A7C3WLH9_9BACT</name>
<dbReference type="InterPro" id="IPR002347">
    <property type="entry name" value="SDR_fam"/>
</dbReference>
<dbReference type="SUPFAM" id="SSF51735">
    <property type="entry name" value="NAD(P)-binding Rossmann-fold domains"/>
    <property type="match status" value="1"/>
</dbReference>
<feature type="domain" description="Ketoreductase" evidence="3">
    <location>
        <begin position="8"/>
        <end position="187"/>
    </location>
</feature>
<dbReference type="CDD" id="cd05233">
    <property type="entry name" value="SDR_c"/>
    <property type="match status" value="1"/>
</dbReference>
<dbReference type="InterPro" id="IPR036291">
    <property type="entry name" value="NAD(P)-bd_dom_sf"/>
</dbReference>
<dbReference type="AlphaFoldDB" id="A0A7C3WLH9"/>
<evidence type="ECO:0000256" key="1">
    <source>
        <dbReference type="ARBA" id="ARBA00006484"/>
    </source>
</evidence>
<evidence type="ECO:0000259" key="3">
    <source>
        <dbReference type="SMART" id="SM00822"/>
    </source>
</evidence>
<comment type="caution">
    <text evidence="4">The sequence shown here is derived from an EMBL/GenBank/DDBJ whole genome shotgun (WGS) entry which is preliminary data.</text>
</comment>
<proteinExistence type="inferred from homology"/>
<comment type="similarity">
    <text evidence="1">Belongs to the short-chain dehydrogenases/reductases (SDR) family.</text>
</comment>
<dbReference type="PANTHER" id="PTHR43008:SF8">
    <property type="entry name" value="BENZIL REDUCTASE ((S)-BENZOIN FORMING) IRC24"/>
    <property type="match status" value="1"/>
</dbReference>
<evidence type="ECO:0000313" key="4">
    <source>
        <dbReference type="EMBL" id="HGB14012.1"/>
    </source>
</evidence>
<gene>
    <name evidence="4" type="ORF">ENV62_02060</name>
</gene>
<dbReference type="SMART" id="SM00822">
    <property type="entry name" value="PKS_KR"/>
    <property type="match status" value="1"/>
</dbReference>
<organism evidence="4">
    <name type="scientific">Desulfobacca acetoxidans</name>
    <dbReference type="NCBI Taxonomy" id="60893"/>
    <lineage>
        <taxon>Bacteria</taxon>
        <taxon>Pseudomonadati</taxon>
        <taxon>Thermodesulfobacteriota</taxon>
        <taxon>Desulfobaccia</taxon>
        <taxon>Desulfobaccales</taxon>
        <taxon>Desulfobaccaceae</taxon>
        <taxon>Desulfobacca</taxon>
    </lineage>
</organism>
<dbReference type="PRINTS" id="PR00081">
    <property type="entry name" value="GDHRDH"/>
</dbReference>
<accession>A0A7C3WLH9</accession>
<dbReference type="InterPro" id="IPR057326">
    <property type="entry name" value="KR_dom"/>
</dbReference>
<dbReference type="EMBL" id="DTHB01000016">
    <property type="protein sequence ID" value="HGB14012.1"/>
    <property type="molecule type" value="Genomic_DNA"/>
</dbReference>
<dbReference type="PANTHER" id="PTHR43008">
    <property type="entry name" value="BENZIL REDUCTASE"/>
    <property type="match status" value="1"/>
</dbReference>
<dbReference type="Pfam" id="PF00106">
    <property type="entry name" value="adh_short"/>
    <property type="match status" value="1"/>
</dbReference>
<protein>
    <submittedName>
        <fullName evidence="4">SDR family oxidoreductase</fullName>
    </submittedName>
</protein>
<dbReference type="Gene3D" id="3.40.50.720">
    <property type="entry name" value="NAD(P)-binding Rossmann-like Domain"/>
    <property type="match status" value="1"/>
</dbReference>
<dbReference type="GO" id="GO:0050664">
    <property type="term" value="F:oxidoreductase activity, acting on NAD(P)H, oxygen as acceptor"/>
    <property type="evidence" value="ECO:0007669"/>
    <property type="project" value="TreeGrafter"/>
</dbReference>
<sequence length="246" mass="26827">MHKVKESATLILTGASGGIGRAVARELARLGVNLVVNARAAEPLDRVARDCETLGVRVCQVRGNAAETSVAGKLVQEALNIGNFYGFIHAAGVLHPGPLLWELSPEQFREVMDSHVTAGYQLIRAAVPELLRQGEGLAIFFGSYAAESNLPGIGAYNIAKAAEEHLARQLAAEAPQITSFVFRPGATETRMQRQAREAQGRGAEVLHRVFRGYQRRRELESPEQVAQRLVRLLADNPRRHHGTIVT</sequence>
<reference evidence="4" key="1">
    <citation type="journal article" date="2020" name="mSystems">
        <title>Genome- and Community-Level Interaction Insights into Carbon Utilization and Element Cycling Functions of Hydrothermarchaeota in Hydrothermal Sediment.</title>
        <authorList>
            <person name="Zhou Z."/>
            <person name="Liu Y."/>
            <person name="Xu W."/>
            <person name="Pan J."/>
            <person name="Luo Z.H."/>
            <person name="Li M."/>
        </authorList>
    </citation>
    <scope>NUCLEOTIDE SEQUENCE [LARGE SCALE GENOMIC DNA]</scope>
    <source>
        <strain evidence="4">SpSt-776</strain>
    </source>
</reference>
<evidence type="ECO:0000256" key="2">
    <source>
        <dbReference type="ARBA" id="ARBA00023002"/>
    </source>
</evidence>